<protein>
    <recommendedName>
        <fullName evidence="3">Glyoxalase-like domain-containing protein</fullName>
    </recommendedName>
</protein>
<evidence type="ECO:0008006" key="3">
    <source>
        <dbReference type="Google" id="ProtNLM"/>
    </source>
</evidence>
<sequence length="74" mass="8490">MFEGIFDKNMLIFNSAWDQNANKLENYYDIRVIQKQLIISGLEPSTKAYENSTGPASIIIIDPDDNPILLDYHI</sequence>
<name>A0A1K1QPD9_9FLAO</name>
<dbReference type="Proteomes" id="UP000183257">
    <property type="component" value="Unassembled WGS sequence"/>
</dbReference>
<proteinExistence type="predicted"/>
<organism evidence="1 2">
    <name type="scientific">Cellulophaga fucicola</name>
    <dbReference type="NCBI Taxonomy" id="76595"/>
    <lineage>
        <taxon>Bacteria</taxon>
        <taxon>Pseudomonadati</taxon>
        <taxon>Bacteroidota</taxon>
        <taxon>Flavobacteriia</taxon>
        <taxon>Flavobacteriales</taxon>
        <taxon>Flavobacteriaceae</taxon>
        <taxon>Cellulophaga</taxon>
    </lineage>
</organism>
<dbReference type="AlphaFoldDB" id="A0A1K1QPD9"/>
<accession>A0A1K1QPD9</accession>
<evidence type="ECO:0000313" key="1">
    <source>
        <dbReference type="EMBL" id="SFW61807.1"/>
    </source>
</evidence>
<reference evidence="2" key="1">
    <citation type="submission" date="2016-11" db="EMBL/GenBank/DDBJ databases">
        <authorList>
            <person name="Varghese N."/>
            <person name="Submissions S."/>
        </authorList>
    </citation>
    <scope>NUCLEOTIDE SEQUENCE [LARGE SCALE GENOMIC DNA]</scope>
    <source>
        <strain evidence="2">DSM 24786</strain>
    </source>
</reference>
<evidence type="ECO:0000313" key="2">
    <source>
        <dbReference type="Proteomes" id="UP000183257"/>
    </source>
</evidence>
<dbReference type="EMBL" id="FPIY01000004">
    <property type="protein sequence ID" value="SFW61807.1"/>
    <property type="molecule type" value="Genomic_DNA"/>
</dbReference>
<dbReference type="STRING" id="76595.SAMN05660313_02866"/>
<gene>
    <name evidence="1" type="ORF">SAMN05660313_02866</name>
</gene>
<keyword evidence="2" id="KW-1185">Reference proteome</keyword>